<dbReference type="SUPFAM" id="SSF51344">
    <property type="entry name" value="Epsilon subunit of F1F0-ATP synthase N-terminal domain"/>
    <property type="match status" value="1"/>
</dbReference>
<dbReference type="SUPFAM" id="SSF50615">
    <property type="entry name" value="N-terminal domain of alpha and beta subunits of F1 ATP synthase"/>
    <property type="match status" value="1"/>
</dbReference>
<name>C0BAG7_9FIRM</name>
<dbReference type="Gene3D" id="3.40.50.300">
    <property type="entry name" value="P-loop containing nucleotide triphosphate hydrolases"/>
    <property type="match status" value="1"/>
</dbReference>
<evidence type="ECO:0000256" key="2">
    <source>
        <dbReference type="ARBA" id="ARBA00005712"/>
    </source>
</evidence>
<dbReference type="GO" id="GO:0012505">
    <property type="term" value="C:endomembrane system"/>
    <property type="evidence" value="ECO:0007669"/>
    <property type="project" value="UniProtKB-SubCell"/>
</dbReference>
<dbReference type="EC" id="7.1.2.2" evidence="14"/>
<organism evidence="17 18">
    <name type="scientific">Coprococcus comes ATCC 27758</name>
    <dbReference type="NCBI Taxonomy" id="470146"/>
    <lineage>
        <taxon>Bacteria</taxon>
        <taxon>Bacillati</taxon>
        <taxon>Bacillota</taxon>
        <taxon>Clostridia</taxon>
        <taxon>Lachnospirales</taxon>
        <taxon>Lachnospiraceae</taxon>
        <taxon>Coprococcus</taxon>
    </lineage>
</organism>
<dbReference type="Pfam" id="PF22919">
    <property type="entry name" value="ATP-synt_VA_C"/>
    <property type="match status" value="1"/>
</dbReference>
<dbReference type="InterPro" id="IPR036121">
    <property type="entry name" value="ATPase_F1/V1/A1_a/bsu_N_sf"/>
</dbReference>
<keyword evidence="4 13" id="KW-0813">Transport</keyword>
<dbReference type="InterPro" id="IPR020546">
    <property type="entry name" value="ATP_synth_F1_dsu/esu_N"/>
</dbReference>
<dbReference type="GO" id="GO:0016787">
    <property type="term" value="F:hydrolase activity"/>
    <property type="evidence" value="ECO:0007669"/>
    <property type="project" value="UniProtKB-KW"/>
</dbReference>
<dbReference type="PANTHER" id="PTHR15184:SF71">
    <property type="entry name" value="ATP SYNTHASE SUBUNIT BETA, MITOCHONDRIAL"/>
    <property type="match status" value="1"/>
</dbReference>
<comment type="subcellular location">
    <subcellularLocation>
        <location evidence="13">Cell membrane</location>
        <topology evidence="13">Peripheral membrane protein</topology>
    </subcellularLocation>
    <subcellularLocation>
        <location evidence="1">Endomembrane system</location>
        <topology evidence="1">Peripheral membrane protein</topology>
    </subcellularLocation>
</comment>
<dbReference type="NCBIfam" id="TIGR01216">
    <property type="entry name" value="ATP_synt_epsi"/>
    <property type="match status" value="1"/>
</dbReference>
<keyword evidence="17" id="KW-0378">Hydrolase</keyword>
<evidence type="ECO:0000256" key="10">
    <source>
        <dbReference type="ARBA" id="ARBA00023136"/>
    </source>
</evidence>
<evidence type="ECO:0000256" key="5">
    <source>
        <dbReference type="ARBA" id="ARBA00022475"/>
    </source>
</evidence>
<evidence type="ECO:0000256" key="4">
    <source>
        <dbReference type="ARBA" id="ARBA00022448"/>
    </source>
</evidence>
<dbReference type="InterPro" id="IPR020003">
    <property type="entry name" value="ATPase_a/bsu_AS"/>
</dbReference>
<reference evidence="17 18" key="1">
    <citation type="submission" date="2009-02" db="EMBL/GenBank/DDBJ databases">
        <authorList>
            <person name="Fulton L."/>
            <person name="Clifton S."/>
            <person name="Fulton B."/>
            <person name="Xu J."/>
            <person name="Minx P."/>
            <person name="Pepin K.H."/>
            <person name="Johnson M."/>
            <person name="Bhonagiri V."/>
            <person name="Nash W.E."/>
            <person name="Mardis E.R."/>
            <person name="Wilson R.K."/>
        </authorList>
    </citation>
    <scope>NUCLEOTIDE SEQUENCE [LARGE SCALE GENOMIC DNA]</scope>
    <source>
        <strain evidence="17 18">ATCC 27758</strain>
    </source>
</reference>
<comment type="catalytic activity">
    <reaction evidence="14">
        <text>ATP + H2O + 4 H(+)(in) = ADP + phosphate + 5 H(+)(out)</text>
        <dbReference type="Rhea" id="RHEA:57720"/>
        <dbReference type="ChEBI" id="CHEBI:15377"/>
        <dbReference type="ChEBI" id="CHEBI:15378"/>
        <dbReference type="ChEBI" id="CHEBI:30616"/>
        <dbReference type="ChEBI" id="CHEBI:43474"/>
        <dbReference type="ChEBI" id="CHEBI:456216"/>
        <dbReference type="EC" id="7.1.2.2"/>
    </reaction>
</comment>
<dbReference type="CDD" id="cd01133">
    <property type="entry name" value="F1-ATPase_beta_CD"/>
    <property type="match status" value="1"/>
</dbReference>
<evidence type="ECO:0000259" key="16">
    <source>
        <dbReference type="SMART" id="SM00382"/>
    </source>
</evidence>
<reference evidence="17 18" key="2">
    <citation type="submission" date="2009-03" db="EMBL/GenBank/DDBJ databases">
        <title>Draft genome sequence of Coprococcus comes (ATCC 27758).</title>
        <authorList>
            <person name="Sudarsanam P."/>
            <person name="Ley R."/>
            <person name="Guruge J."/>
            <person name="Turnbaugh P.J."/>
            <person name="Mahowald M."/>
            <person name="Liep D."/>
            <person name="Gordon J."/>
        </authorList>
    </citation>
    <scope>NUCLEOTIDE SEQUENCE [LARGE SCALE GENOMIC DNA]</scope>
    <source>
        <strain evidence="17 18">ATCC 27758</strain>
    </source>
</reference>
<dbReference type="Gene3D" id="1.20.5.440">
    <property type="entry name" value="ATP synthase delta/epsilon subunit, C-terminal domain"/>
    <property type="match status" value="1"/>
</dbReference>
<dbReference type="Proteomes" id="UP000003793">
    <property type="component" value="Unassembled WGS sequence"/>
</dbReference>
<evidence type="ECO:0000256" key="7">
    <source>
        <dbReference type="ARBA" id="ARBA00022840"/>
    </source>
</evidence>
<evidence type="ECO:0000256" key="11">
    <source>
        <dbReference type="ARBA" id="ARBA00023196"/>
    </source>
</evidence>
<evidence type="ECO:0000256" key="3">
    <source>
        <dbReference type="ARBA" id="ARBA00008936"/>
    </source>
</evidence>
<dbReference type="HAMAP" id="MF_01347">
    <property type="entry name" value="ATP_synth_beta_bact"/>
    <property type="match status" value="1"/>
</dbReference>
<accession>C0BAG7</accession>
<dbReference type="PANTHER" id="PTHR15184">
    <property type="entry name" value="ATP SYNTHASE"/>
    <property type="match status" value="1"/>
</dbReference>
<dbReference type="NCBIfam" id="TIGR01039">
    <property type="entry name" value="atpD"/>
    <property type="match status" value="1"/>
</dbReference>
<evidence type="ECO:0000313" key="18">
    <source>
        <dbReference type="Proteomes" id="UP000003793"/>
    </source>
</evidence>
<keyword evidence="5 13" id="KW-1003">Cell membrane</keyword>
<dbReference type="InterPro" id="IPR004100">
    <property type="entry name" value="ATPase_F1/V1/A1_a/bsu_N"/>
</dbReference>
<dbReference type="InterPro" id="IPR005722">
    <property type="entry name" value="ATP_synth_F1_bsu"/>
</dbReference>
<comment type="similarity">
    <text evidence="3 14">Belongs to the ATPase alpha/beta chains family.</text>
</comment>
<dbReference type="SUPFAM" id="SSF46604">
    <property type="entry name" value="Epsilon subunit of F1F0-ATP synthase C-terminal domain"/>
    <property type="match status" value="1"/>
</dbReference>
<dbReference type="PROSITE" id="PS00152">
    <property type="entry name" value="ATPASE_ALPHA_BETA"/>
    <property type="match status" value="1"/>
</dbReference>
<dbReference type="InterPro" id="IPR000194">
    <property type="entry name" value="ATPase_F1/V1/A1_a/bsu_nucl-bd"/>
</dbReference>
<dbReference type="Pfam" id="PF02874">
    <property type="entry name" value="ATP-synt_ab_N"/>
    <property type="match status" value="1"/>
</dbReference>
<evidence type="ECO:0000256" key="6">
    <source>
        <dbReference type="ARBA" id="ARBA00022741"/>
    </source>
</evidence>
<dbReference type="Pfam" id="PF00401">
    <property type="entry name" value="ATP-synt_DE"/>
    <property type="match status" value="1"/>
</dbReference>
<proteinExistence type="inferred from homology"/>
<keyword evidence="12 13" id="KW-0066">ATP synthesis</keyword>
<dbReference type="InterPro" id="IPR055190">
    <property type="entry name" value="ATP-synt_VA_C"/>
</dbReference>
<dbReference type="FunFam" id="1.10.1140.10:FF:000001">
    <property type="entry name" value="ATP synthase subunit beta"/>
    <property type="match status" value="1"/>
</dbReference>
<dbReference type="Gene3D" id="1.10.1140.10">
    <property type="entry name" value="Bovine Mitochondrial F1-atpase, Atp Synthase Beta Chain, Chain D, domain 3"/>
    <property type="match status" value="1"/>
</dbReference>
<dbReference type="GO" id="GO:0005524">
    <property type="term" value="F:ATP binding"/>
    <property type="evidence" value="ECO:0007669"/>
    <property type="project" value="UniProtKB-UniRule"/>
</dbReference>
<dbReference type="InterPro" id="IPR036771">
    <property type="entry name" value="ATPsynth_dsu/esu_N"/>
</dbReference>
<dbReference type="InterPro" id="IPR027417">
    <property type="entry name" value="P-loop_NTPase"/>
</dbReference>
<dbReference type="GO" id="GO:0005886">
    <property type="term" value="C:plasma membrane"/>
    <property type="evidence" value="ECO:0007669"/>
    <property type="project" value="UniProtKB-SubCell"/>
</dbReference>
<dbReference type="Pfam" id="PF00006">
    <property type="entry name" value="ATP-synt_ab"/>
    <property type="match status" value="1"/>
</dbReference>
<keyword evidence="10 13" id="KW-0472">Membrane</keyword>
<dbReference type="AlphaFoldDB" id="C0BAG7"/>
<dbReference type="InterPro" id="IPR024034">
    <property type="entry name" value="ATPase_F1/V1_b/a_C"/>
</dbReference>
<evidence type="ECO:0000256" key="14">
    <source>
        <dbReference type="HAMAP-Rule" id="MF_01347"/>
    </source>
</evidence>
<evidence type="ECO:0000256" key="15">
    <source>
        <dbReference type="RuleBase" id="RU003656"/>
    </source>
</evidence>
<feature type="binding site" evidence="14">
    <location>
        <begin position="155"/>
        <end position="162"/>
    </location>
    <ligand>
        <name>ATP</name>
        <dbReference type="ChEBI" id="CHEBI:30616"/>
    </ligand>
</feature>
<evidence type="ECO:0000256" key="8">
    <source>
        <dbReference type="ARBA" id="ARBA00022967"/>
    </source>
</evidence>
<dbReference type="HOGENOM" id="CLU_022398_0_3_9"/>
<keyword evidence="7 14" id="KW-0067">ATP-binding</keyword>
<comment type="function">
    <text evidence="14">Produces ATP from ADP in the presence of a proton gradient across the membrane. The catalytic sites are hosted primarily by the beta subunits.</text>
</comment>
<sequence length="611" mass="67658">MKTGMNKGRIVQVMGPVVDVVFEDGNLPCIKDALQVENNGKTCIMEVAQHLGNDEVRCLMLAASEGLCKDMEVTATGSGIKVPVGEQTLGRLFNVLGETIDNGEEIKEDTEHWVIHRDPPSFEDQSPVVEILETGIKVIDLLAPYAKGGKIGLFGGAGVGKTVLIQELIRNVATEHGGYSIFTGVGERSREGNDLWTEMKASGVLDKTALVFGQMNEPPGARMRVAETGLTMAEYFRDKEHQNVLLFIDNIFRFTQAGSEVSALLGRMPSAVGYQPTLATEMGELQERIASTKNGSVTSVQAVYVPADDLTDPAPATTFAHLDATTVLSRKVVEQGIYPAVDPLESNSRILEADIVGEEHYEVANRVTEVLQKYKELQDIIAILGMEELSDEDKATVMRARKIQKFLSQPFFVAETFTGVPGKYVPLKETIRGFKMILDGEMDEYPENAFFNVGTIDEVIEKAKAEKSRIEVPGMDTFGLKIISSDRVFYEGRCRKMIVPVPDGGGMEILPHHEDMVIAVVIGEAMLQFEEGEWVNLAVGAGFLEIVNNRVTMLVQTAEKPEDIDARHAQEQMEYAEEKLRQKQSIQEYYRTQASLSRAMNRLKVSKRKKW</sequence>
<dbReference type="FunFam" id="3.40.50.300:FF:000004">
    <property type="entry name" value="ATP synthase subunit beta"/>
    <property type="match status" value="1"/>
</dbReference>
<evidence type="ECO:0000256" key="12">
    <source>
        <dbReference type="ARBA" id="ARBA00023310"/>
    </source>
</evidence>
<evidence type="ECO:0000313" key="17">
    <source>
        <dbReference type="EMBL" id="EEG89091.1"/>
    </source>
</evidence>
<dbReference type="EMBL" id="ABVR01000041">
    <property type="protein sequence ID" value="EEG89091.1"/>
    <property type="molecule type" value="Genomic_DNA"/>
</dbReference>
<dbReference type="CDD" id="cd12152">
    <property type="entry name" value="F1-ATPase_delta"/>
    <property type="match status" value="1"/>
</dbReference>
<dbReference type="SUPFAM" id="SSF52540">
    <property type="entry name" value="P-loop containing nucleoside triphosphate hydrolases"/>
    <property type="match status" value="1"/>
</dbReference>
<keyword evidence="13" id="KW-0375">Hydrogen ion transport</keyword>
<feature type="domain" description="AAA+ ATPase" evidence="16">
    <location>
        <begin position="147"/>
        <end position="332"/>
    </location>
</feature>
<dbReference type="Gene3D" id="2.60.15.10">
    <property type="entry name" value="F0F1 ATP synthase delta/epsilon subunit, N-terminal"/>
    <property type="match status" value="1"/>
</dbReference>
<dbReference type="InterPro" id="IPR050053">
    <property type="entry name" value="ATPase_alpha/beta_chains"/>
</dbReference>
<keyword evidence="11 13" id="KW-0139">CF(1)</keyword>
<dbReference type="CDD" id="cd18115">
    <property type="entry name" value="ATP-synt_F1_beta_N"/>
    <property type="match status" value="1"/>
</dbReference>
<dbReference type="Gene3D" id="2.40.10.170">
    <property type="match status" value="1"/>
</dbReference>
<dbReference type="InterPro" id="IPR036794">
    <property type="entry name" value="ATP_F1_dsu/esu_C_sf"/>
</dbReference>
<comment type="caution">
    <text evidence="17">The sequence shown here is derived from an EMBL/GenBank/DDBJ whole genome shotgun (WGS) entry which is preliminary data.</text>
</comment>
<keyword evidence="6 14" id="KW-0547">Nucleotide-binding</keyword>
<gene>
    <name evidence="14 17" type="primary">atpD</name>
    <name evidence="13" type="synonym">atpC</name>
    <name evidence="17" type="ORF">COPCOM_02069</name>
</gene>
<dbReference type="InterPro" id="IPR001469">
    <property type="entry name" value="ATP_synth_F1_dsu/esu"/>
</dbReference>
<comment type="similarity">
    <text evidence="2 13 15">Belongs to the ATPase epsilon chain family.</text>
</comment>
<dbReference type="GO" id="GO:0046933">
    <property type="term" value="F:proton-transporting ATP synthase activity, rotational mechanism"/>
    <property type="evidence" value="ECO:0007669"/>
    <property type="project" value="UniProtKB-UniRule"/>
</dbReference>
<dbReference type="InterPro" id="IPR003593">
    <property type="entry name" value="AAA+_ATPase"/>
</dbReference>
<dbReference type="InterPro" id="IPR020547">
    <property type="entry name" value="ATP_synth_F1_esu_C"/>
</dbReference>
<comment type="subunit">
    <text evidence="13 15">F-type ATPases have 2 components, CF(1) - the catalytic core - and CF(0) - the membrane proton channel. CF(1) has five subunits: alpha(3), beta(3), gamma(1), delta(1), epsilon(1). CF(0) has three main subunits: a, b and c.</text>
</comment>
<protein>
    <recommendedName>
        <fullName evidence="13 14">Multifunctional fusion protein</fullName>
    </recommendedName>
    <domain>
        <recommendedName>
            <fullName evidence="14">ATP synthase subunit beta</fullName>
            <ecNumber evidence="14">7.1.2.2</ecNumber>
        </recommendedName>
        <alternativeName>
            <fullName evidence="14">ATP synthase F1 sector subunit beta</fullName>
        </alternativeName>
        <alternativeName>
            <fullName evidence="14">F-ATPase subunit beta</fullName>
        </alternativeName>
    </domain>
    <domain>
        <recommendedName>
            <fullName evidence="13">ATP synthase epsilon chain</fullName>
        </recommendedName>
        <alternativeName>
            <fullName evidence="13">ATP synthase F1 sector epsilon subunit</fullName>
        </alternativeName>
        <alternativeName>
            <fullName evidence="13">F-ATPase epsilon subunit</fullName>
        </alternativeName>
    </domain>
</protein>
<dbReference type="SMART" id="SM00382">
    <property type="entry name" value="AAA"/>
    <property type="match status" value="1"/>
</dbReference>
<evidence type="ECO:0000256" key="13">
    <source>
        <dbReference type="HAMAP-Rule" id="MF_00530"/>
    </source>
</evidence>
<evidence type="ECO:0000256" key="9">
    <source>
        <dbReference type="ARBA" id="ARBA00023065"/>
    </source>
</evidence>
<keyword evidence="9 13" id="KW-0406">Ion transport</keyword>
<keyword evidence="8 14" id="KW-1278">Translocase</keyword>
<dbReference type="Pfam" id="PF02823">
    <property type="entry name" value="ATP-synt_DE_N"/>
    <property type="match status" value="1"/>
</dbReference>
<dbReference type="SUPFAM" id="SSF47917">
    <property type="entry name" value="C-terminal domain of alpha and beta subunits of F1 ATP synthase"/>
    <property type="match status" value="1"/>
</dbReference>
<dbReference type="HAMAP" id="MF_00530">
    <property type="entry name" value="ATP_synth_epsil_bac"/>
    <property type="match status" value="1"/>
</dbReference>
<dbReference type="CDD" id="cd18110">
    <property type="entry name" value="ATP-synt_F1_beta_C"/>
    <property type="match status" value="1"/>
</dbReference>
<dbReference type="GO" id="GO:0045259">
    <property type="term" value="C:proton-transporting ATP synthase complex"/>
    <property type="evidence" value="ECO:0007669"/>
    <property type="project" value="UniProtKB-KW"/>
</dbReference>
<evidence type="ECO:0000256" key="1">
    <source>
        <dbReference type="ARBA" id="ARBA00004184"/>
    </source>
</evidence>